<comment type="caution">
    <text evidence="2">The sequence shown here is derived from an EMBL/GenBank/DDBJ whole genome shotgun (WGS) entry which is preliminary data.</text>
</comment>
<evidence type="ECO:0000313" key="2">
    <source>
        <dbReference type="EMBL" id="MFC2925752.1"/>
    </source>
</evidence>
<gene>
    <name evidence="2" type="ORF">ACFOOR_06505</name>
</gene>
<protein>
    <submittedName>
        <fullName evidence="2">Uncharacterized protein</fullName>
    </submittedName>
</protein>
<evidence type="ECO:0000313" key="3">
    <source>
        <dbReference type="Proteomes" id="UP001595379"/>
    </source>
</evidence>
<organism evidence="2 3">
    <name type="scientific">Hyphobacterium vulgare</name>
    <dbReference type="NCBI Taxonomy" id="1736751"/>
    <lineage>
        <taxon>Bacteria</taxon>
        <taxon>Pseudomonadati</taxon>
        <taxon>Pseudomonadota</taxon>
        <taxon>Alphaproteobacteria</taxon>
        <taxon>Maricaulales</taxon>
        <taxon>Maricaulaceae</taxon>
        <taxon>Hyphobacterium</taxon>
    </lineage>
</organism>
<dbReference type="RefSeq" id="WP_343165502.1">
    <property type="nucleotide sequence ID" value="NZ_JBHRSV010000008.1"/>
</dbReference>
<feature type="region of interest" description="Disordered" evidence="1">
    <location>
        <begin position="1"/>
        <end position="25"/>
    </location>
</feature>
<name>A0ABV6ZWI5_9PROT</name>
<dbReference type="EMBL" id="JBHRSV010000008">
    <property type="protein sequence ID" value="MFC2925752.1"/>
    <property type="molecule type" value="Genomic_DNA"/>
</dbReference>
<keyword evidence="3" id="KW-1185">Reference proteome</keyword>
<reference evidence="3" key="1">
    <citation type="journal article" date="2019" name="Int. J. Syst. Evol. Microbiol.">
        <title>The Global Catalogue of Microorganisms (GCM) 10K type strain sequencing project: providing services to taxonomists for standard genome sequencing and annotation.</title>
        <authorList>
            <consortium name="The Broad Institute Genomics Platform"/>
            <consortium name="The Broad Institute Genome Sequencing Center for Infectious Disease"/>
            <person name="Wu L."/>
            <person name="Ma J."/>
        </authorList>
    </citation>
    <scope>NUCLEOTIDE SEQUENCE [LARGE SCALE GENOMIC DNA]</scope>
    <source>
        <strain evidence="3">KCTC 52487</strain>
    </source>
</reference>
<accession>A0ABV6ZWI5</accession>
<proteinExistence type="predicted"/>
<sequence length="105" mass="11790">MRRKRFRHEREEPALPQRSPVEDAVPVFRDPPARHLFQDDAASQRLFNRAALEAMGDYGAVILASDSLRPSWSEPGDLVHVRRGAEDARAIARKLKDKSGDGDGE</sequence>
<evidence type="ECO:0000256" key="1">
    <source>
        <dbReference type="SAM" id="MobiDB-lite"/>
    </source>
</evidence>
<dbReference type="Proteomes" id="UP001595379">
    <property type="component" value="Unassembled WGS sequence"/>
</dbReference>